<sequence length="641" mass="73350">MKIIICFVFTIVLLLGGCSKEVFNKAVSDGHSAIENKDYQAAIQYFKNAVEENKDDEEVNKLLEHVIAMDSAIIAKTQNNLEQTQTLLNAVITYEGGSETIKKHAQDEIEIVKKQIGYNKQFAHIQKLITEKQFQEAKLEIEKVINEVSDNEIFASLKEDMNQLMAEVQNKLDEIARKDQHMYASYFEKVNVIKDDFGICNQDNGPSDCPGLQYVELIDFDNNGTSELYVLYGKSYEEGYHEEVWGYKNGEIFLLNEKIFDNYGLISDSTRSISSVNEKIYLIGAGGYSAGTRGEDPNWAEDFYITEIFEINNNKLSSIGTLIKTWKQHIENLEEKTEYEYKTSESNSKAISEEEYKTFLTIYGYDSRKEIINSESGSKMLTIDVSDNIDIITKFISTLRKSVNSANTNDYLSTLNTNEQQNLMAFIDQFSYLEEGFDRDNYTDFQIMSFLSDARLDGKISKDDLPPSYITNDYIMDEDFGFYYGAASVEQVNTLTQRLFGVTVAQKNLVVEGSMEYDLVKFQNGKFYIINPDRGGSLETTSSQIDTLYDLGNGLFYTEFTIYATDLLEGENDFYKKPIDTWSTEEKNLFVNYPSKSGYAVVKQKEENGKNMWQLVKISIDSKILTDSEIDKYKNYLVTPK</sequence>
<accession>A0ABW4LNV0</accession>
<dbReference type="Proteomes" id="UP001597214">
    <property type="component" value="Unassembled WGS sequence"/>
</dbReference>
<comment type="caution">
    <text evidence="1">The sequence shown here is derived from an EMBL/GenBank/DDBJ whole genome shotgun (WGS) entry which is preliminary data.</text>
</comment>
<dbReference type="InterPro" id="IPR011990">
    <property type="entry name" value="TPR-like_helical_dom_sf"/>
</dbReference>
<dbReference type="PROSITE" id="PS51257">
    <property type="entry name" value="PROKAR_LIPOPROTEIN"/>
    <property type="match status" value="1"/>
</dbReference>
<evidence type="ECO:0000313" key="2">
    <source>
        <dbReference type="Proteomes" id="UP001597214"/>
    </source>
</evidence>
<dbReference type="RefSeq" id="WP_377928021.1">
    <property type="nucleotide sequence ID" value="NZ_JBHUEM010000011.1"/>
</dbReference>
<name>A0ABW4LNV0_9BACI</name>
<protein>
    <submittedName>
        <fullName evidence="1">Uncharacterized protein</fullName>
    </submittedName>
</protein>
<reference evidence="2" key="1">
    <citation type="journal article" date="2019" name="Int. J. Syst. Evol. Microbiol.">
        <title>The Global Catalogue of Microorganisms (GCM) 10K type strain sequencing project: providing services to taxonomists for standard genome sequencing and annotation.</title>
        <authorList>
            <consortium name="The Broad Institute Genomics Platform"/>
            <consortium name="The Broad Institute Genome Sequencing Center for Infectious Disease"/>
            <person name="Wu L."/>
            <person name="Ma J."/>
        </authorList>
    </citation>
    <scope>NUCLEOTIDE SEQUENCE [LARGE SCALE GENOMIC DNA]</scope>
    <source>
        <strain evidence="2">CCUG 49339</strain>
    </source>
</reference>
<dbReference type="Gene3D" id="1.25.40.10">
    <property type="entry name" value="Tetratricopeptide repeat domain"/>
    <property type="match status" value="1"/>
</dbReference>
<keyword evidence="2" id="KW-1185">Reference proteome</keyword>
<evidence type="ECO:0000313" key="1">
    <source>
        <dbReference type="EMBL" id="MFD1736844.1"/>
    </source>
</evidence>
<organism evidence="1 2">
    <name type="scientific">Bacillus salitolerans</name>
    <dbReference type="NCBI Taxonomy" id="1437434"/>
    <lineage>
        <taxon>Bacteria</taxon>
        <taxon>Bacillati</taxon>
        <taxon>Bacillota</taxon>
        <taxon>Bacilli</taxon>
        <taxon>Bacillales</taxon>
        <taxon>Bacillaceae</taxon>
        <taxon>Bacillus</taxon>
    </lineage>
</organism>
<proteinExistence type="predicted"/>
<gene>
    <name evidence="1" type="ORF">ACFSCX_09720</name>
</gene>
<dbReference type="EMBL" id="JBHUEM010000011">
    <property type="protein sequence ID" value="MFD1736844.1"/>
    <property type="molecule type" value="Genomic_DNA"/>
</dbReference>